<dbReference type="SUPFAM" id="SSF56176">
    <property type="entry name" value="FAD-binding/transporter-associated domain-like"/>
    <property type="match status" value="1"/>
</dbReference>
<dbReference type="Gene3D" id="3.30.70.2190">
    <property type="match status" value="1"/>
</dbReference>
<comment type="cofactor">
    <cofactor evidence="1">
        <name>FAD</name>
        <dbReference type="ChEBI" id="CHEBI:57692"/>
    </cofactor>
</comment>
<dbReference type="SUPFAM" id="SSF55103">
    <property type="entry name" value="FAD-linked oxidases, C-terminal domain"/>
    <property type="match status" value="1"/>
</dbReference>
<dbReference type="InterPro" id="IPR016166">
    <property type="entry name" value="FAD-bd_PCMH"/>
</dbReference>
<dbReference type="InterPro" id="IPR004113">
    <property type="entry name" value="FAD-bd_oxidored_4_C"/>
</dbReference>
<keyword evidence="4" id="KW-0274">FAD</keyword>
<reference evidence="7" key="1">
    <citation type="submission" date="2017-07" db="EMBL/GenBank/DDBJ databases">
        <title>The cable genome - Insights into the physiology and evolution of filamentous bacteria capable of sulfide oxidation via long distance electron transfer.</title>
        <authorList>
            <person name="Thorup C."/>
            <person name="Bjerg J.T."/>
            <person name="Schreiber L."/>
            <person name="Nielsen L.P."/>
            <person name="Kjeldsen K.U."/>
            <person name="Boesen T."/>
            <person name="Boggild A."/>
            <person name="Meysman F."/>
            <person name="Geelhoed J."/>
            <person name="Schramm A."/>
        </authorList>
    </citation>
    <scope>NUCLEOTIDE SEQUENCE [LARGE SCALE GENOMIC DNA]</scope>
    <source>
        <strain evidence="7">GS</strain>
    </source>
</reference>
<dbReference type="Pfam" id="PF01565">
    <property type="entry name" value="FAD_binding_4"/>
    <property type="match status" value="1"/>
</dbReference>
<accession>A0A521G092</accession>
<dbReference type="PANTHER" id="PTHR42934">
    <property type="entry name" value="GLYCOLATE OXIDASE SUBUNIT GLCD"/>
    <property type="match status" value="1"/>
</dbReference>
<keyword evidence="8" id="KW-1185">Reference proteome</keyword>
<dbReference type="InterPro" id="IPR016167">
    <property type="entry name" value="FAD-bd_PCMH_sub1"/>
</dbReference>
<protein>
    <submittedName>
        <fullName evidence="7">Glycolate oxidase</fullName>
        <ecNumber evidence="7">1.1.3.15</ecNumber>
    </submittedName>
</protein>
<organism evidence="7 8">
    <name type="scientific">Candidatus Electronema aureum</name>
    <dbReference type="NCBI Taxonomy" id="2005002"/>
    <lineage>
        <taxon>Bacteria</taxon>
        <taxon>Pseudomonadati</taxon>
        <taxon>Thermodesulfobacteriota</taxon>
        <taxon>Desulfobulbia</taxon>
        <taxon>Desulfobulbales</taxon>
        <taxon>Desulfobulbaceae</taxon>
        <taxon>Candidatus Electronema</taxon>
    </lineage>
</organism>
<comment type="similarity">
    <text evidence="2">Belongs to the FAD-binding oxidoreductase/transferase type 4 family.</text>
</comment>
<dbReference type="Pfam" id="PF02913">
    <property type="entry name" value="FAD-oxidase_C"/>
    <property type="match status" value="1"/>
</dbReference>
<dbReference type="InterPro" id="IPR036318">
    <property type="entry name" value="FAD-bd_PCMH-like_sf"/>
</dbReference>
<dbReference type="PROSITE" id="PS51387">
    <property type="entry name" value="FAD_PCMH"/>
    <property type="match status" value="1"/>
</dbReference>
<sequence length="464" mass="50144">MDKHILKELRRILGPDSLLTSWEDRACYSYDATGQSFLPDAAAMPETAEQVAAILRLANEHRFPVIPRGAGSGVTGGALPVARGLVITFSRMNRILEIDAANMIAVVEPGLITGELQAALKKRGLMYPPDPASLKFCSIGGNAAECAGGPSAVKYGVTRDYIIGLEAVLPSGEIIKTGVRTEKGVVGYDLTRLLIGSEGTLAVFTKLILRLLPLTESKATFLLTFPDLAEATKLVAEILSAGLLPCTLEYMDRTAIAAVRDRLKQPLPDGTAALLLVEFDGSKEEVHQQAARFAKFVAEKGNCVLRQAADEQKTAELWLARRSISPAVLSLRPHKIAEDVVVPRSKIPDLVAFTERLAVELKLLILTFGHAGDGNIHVNIMLDKSDPDEHRNGLEAKERLFRFVLSLGGTLSGEHGIGITKSAFLPLEIDPASLQLMRRLKQLFDPNGILNPGKVFPKFSASSC</sequence>
<evidence type="ECO:0000313" key="7">
    <source>
        <dbReference type="EMBL" id="TAA74444.1"/>
    </source>
</evidence>
<dbReference type="InterPro" id="IPR051914">
    <property type="entry name" value="FAD-linked_OxidoTrans_Type4"/>
</dbReference>
<evidence type="ECO:0000313" key="8">
    <source>
        <dbReference type="Proteomes" id="UP000316238"/>
    </source>
</evidence>
<dbReference type="AlphaFoldDB" id="A0A521G092"/>
<gene>
    <name evidence="7" type="ORF">CDV28_1264</name>
</gene>
<evidence type="ECO:0000256" key="3">
    <source>
        <dbReference type="ARBA" id="ARBA00022630"/>
    </source>
</evidence>
<name>A0A521G092_9BACT</name>
<dbReference type="InterPro" id="IPR016164">
    <property type="entry name" value="FAD-linked_Oxase-like_C"/>
</dbReference>
<evidence type="ECO:0000256" key="1">
    <source>
        <dbReference type="ARBA" id="ARBA00001974"/>
    </source>
</evidence>
<dbReference type="FunFam" id="1.10.45.10:FF:000001">
    <property type="entry name" value="D-lactate dehydrogenase mitochondrial"/>
    <property type="match status" value="1"/>
</dbReference>
<dbReference type="EMBL" id="NQJD01000026">
    <property type="protein sequence ID" value="TAA74444.1"/>
    <property type="molecule type" value="Genomic_DNA"/>
</dbReference>
<dbReference type="GO" id="GO:0003973">
    <property type="term" value="F:(S)-2-hydroxy-acid oxidase activity"/>
    <property type="evidence" value="ECO:0007669"/>
    <property type="project" value="UniProtKB-EC"/>
</dbReference>
<feature type="domain" description="FAD-binding PCMH-type" evidence="6">
    <location>
        <begin position="35"/>
        <end position="214"/>
    </location>
</feature>
<dbReference type="EC" id="1.1.3.15" evidence="7"/>
<proteinExistence type="inferred from homology"/>
<keyword evidence="3" id="KW-0285">Flavoprotein</keyword>
<evidence type="ECO:0000256" key="4">
    <source>
        <dbReference type="ARBA" id="ARBA00022827"/>
    </source>
</evidence>
<dbReference type="InterPro" id="IPR016169">
    <property type="entry name" value="FAD-bd_PCMH_sub2"/>
</dbReference>
<dbReference type="Gene3D" id="3.30.43.10">
    <property type="entry name" value="Uridine Diphospho-n-acetylenolpyruvylglucosamine Reductase, domain 2"/>
    <property type="match status" value="1"/>
</dbReference>
<evidence type="ECO:0000256" key="5">
    <source>
        <dbReference type="ARBA" id="ARBA00023002"/>
    </source>
</evidence>
<dbReference type="PANTHER" id="PTHR42934:SF3">
    <property type="entry name" value="D-LACTATE DEHYDROGENASE"/>
    <property type="match status" value="1"/>
</dbReference>
<evidence type="ECO:0000259" key="6">
    <source>
        <dbReference type="PROSITE" id="PS51387"/>
    </source>
</evidence>
<dbReference type="Gene3D" id="1.10.45.10">
    <property type="entry name" value="Vanillyl-alcohol Oxidase, Chain A, domain 4"/>
    <property type="match status" value="1"/>
</dbReference>
<dbReference type="GO" id="GO:0071949">
    <property type="term" value="F:FAD binding"/>
    <property type="evidence" value="ECO:0007669"/>
    <property type="project" value="InterPro"/>
</dbReference>
<comment type="caution">
    <text evidence="7">The sequence shown here is derived from an EMBL/GenBank/DDBJ whole genome shotgun (WGS) entry which is preliminary data.</text>
</comment>
<keyword evidence="5 7" id="KW-0560">Oxidoreductase</keyword>
<dbReference type="InterPro" id="IPR016171">
    <property type="entry name" value="Vanillyl_alc_oxidase_C-sub2"/>
</dbReference>
<dbReference type="FunFam" id="3.30.70.2740:FF:000001">
    <property type="entry name" value="D-lactate dehydrogenase mitochondrial"/>
    <property type="match status" value="1"/>
</dbReference>
<evidence type="ECO:0000256" key="2">
    <source>
        <dbReference type="ARBA" id="ARBA00008000"/>
    </source>
</evidence>
<dbReference type="Gene3D" id="3.30.70.2740">
    <property type="match status" value="1"/>
</dbReference>
<dbReference type="InterPro" id="IPR006094">
    <property type="entry name" value="Oxid_FAD_bind_N"/>
</dbReference>
<dbReference type="Gene3D" id="3.30.465.10">
    <property type="match status" value="1"/>
</dbReference>
<dbReference type="Proteomes" id="UP000316238">
    <property type="component" value="Unassembled WGS sequence"/>
</dbReference>